<dbReference type="Gene3D" id="3.90.1150.10">
    <property type="entry name" value="Aspartate Aminotransferase, domain 1"/>
    <property type="match status" value="1"/>
</dbReference>
<dbReference type="GO" id="GO:0006520">
    <property type="term" value="P:amino acid metabolic process"/>
    <property type="evidence" value="ECO:0007669"/>
    <property type="project" value="TreeGrafter"/>
</dbReference>
<proteinExistence type="predicted"/>
<keyword evidence="1" id="KW-0663">Pyridoxal phosphate</keyword>
<dbReference type="InterPro" id="IPR015424">
    <property type="entry name" value="PyrdxlP-dep_Trfase"/>
</dbReference>
<dbReference type="PANTHER" id="PTHR43795">
    <property type="entry name" value="BIFUNCTIONAL ASPARTATE AMINOTRANSFERASE AND GLUTAMATE/ASPARTATE-PREPHENATE AMINOTRANSFERASE-RELATED"/>
    <property type="match status" value="1"/>
</dbReference>
<dbReference type="InterPro" id="IPR015422">
    <property type="entry name" value="PyrdxlP-dep_Trfase_small"/>
</dbReference>
<dbReference type="Gene3D" id="3.40.640.10">
    <property type="entry name" value="Type I PLP-dependent aspartate aminotransferase-like (Major domain)"/>
    <property type="match status" value="1"/>
</dbReference>
<comment type="caution">
    <text evidence="3">The sequence shown here is derived from an EMBL/GenBank/DDBJ whole genome shotgun (WGS) entry which is preliminary data.</text>
</comment>
<dbReference type="GO" id="GO:0030170">
    <property type="term" value="F:pyridoxal phosphate binding"/>
    <property type="evidence" value="ECO:0007669"/>
    <property type="project" value="InterPro"/>
</dbReference>
<keyword evidence="4" id="KW-1185">Reference proteome</keyword>
<dbReference type="AlphaFoldDB" id="A0AA43QTV3"/>
<protein>
    <submittedName>
        <fullName evidence="3">Secondary metabolism biosynthetic enzyme</fullName>
    </submittedName>
</protein>
<gene>
    <name evidence="3" type="ORF">OHK93_002688</name>
</gene>
<dbReference type="InterPro" id="IPR015421">
    <property type="entry name" value="PyrdxlP-dep_Trfase_major"/>
</dbReference>
<evidence type="ECO:0000256" key="1">
    <source>
        <dbReference type="ARBA" id="ARBA00022898"/>
    </source>
</evidence>
<dbReference type="EMBL" id="JAPUFD010000014">
    <property type="protein sequence ID" value="MDI1491479.1"/>
    <property type="molecule type" value="Genomic_DNA"/>
</dbReference>
<evidence type="ECO:0000313" key="4">
    <source>
        <dbReference type="Proteomes" id="UP001161017"/>
    </source>
</evidence>
<dbReference type="InterPro" id="IPR004839">
    <property type="entry name" value="Aminotransferase_I/II_large"/>
</dbReference>
<feature type="domain" description="Aminotransferase class I/classII large" evidence="2">
    <location>
        <begin position="27"/>
        <end position="413"/>
    </location>
</feature>
<evidence type="ECO:0000313" key="3">
    <source>
        <dbReference type="EMBL" id="MDI1491479.1"/>
    </source>
</evidence>
<evidence type="ECO:0000259" key="2">
    <source>
        <dbReference type="Pfam" id="PF00155"/>
    </source>
</evidence>
<dbReference type="Pfam" id="PF00155">
    <property type="entry name" value="Aminotran_1_2"/>
    <property type="match status" value="1"/>
</dbReference>
<sequence length="429" mass="46481">MQQKLLAILPKVAGTHSASSTDGLPPIDLSIAENLLLRDELLDFTKDAVAKNLKPEHLSYPPGFGGDPELLEALANFFNTYLHPSIPVQAGQIVTVSGAGNALDALLCGICDDGDSVLVPGPYWEGFGPYFRIHANVNIQTVHTPTFDGSMDFGMVTAVKDAYDTAPTPSRIRALVLTNPHNPFGQCYPPEVLRELMRFCQAHDLHLISDEVYALSSYKSSSTLPPFVSALSLLSNLPETDIEGRHGHKDGFDPARIHVIWSMSKDFGCSGIRMGCVISQANKMLLTAVGLSAYWQTSSLSSVVATSLLKSPNLPDLVGLNRERLAESYAVLTESLIQWQVEFLPANAGLFVFAKVVENARDWDEEAAVVGALASSGVIVSPGRRFDGGESEKGWVRITFAVPRKQLREALERMEPILHQSIGGAEAKA</sequence>
<name>A0AA43QTV3_9LECA</name>
<dbReference type="GO" id="GO:0008483">
    <property type="term" value="F:transaminase activity"/>
    <property type="evidence" value="ECO:0007669"/>
    <property type="project" value="TreeGrafter"/>
</dbReference>
<dbReference type="InterPro" id="IPR050478">
    <property type="entry name" value="Ethylene_sulfur-biosynth"/>
</dbReference>
<dbReference type="CDD" id="cd00609">
    <property type="entry name" value="AAT_like"/>
    <property type="match status" value="1"/>
</dbReference>
<dbReference type="PRINTS" id="PR00753">
    <property type="entry name" value="ACCSYNTHASE"/>
</dbReference>
<organism evidence="3 4">
    <name type="scientific">Ramalina farinacea</name>
    <dbReference type="NCBI Taxonomy" id="258253"/>
    <lineage>
        <taxon>Eukaryota</taxon>
        <taxon>Fungi</taxon>
        <taxon>Dikarya</taxon>
        <taxon>Ascomycota</taxon>
        <taxon>Pezizomycotina</taxon>
        <taxon>Lecanoromycetes</taxon>
        <taxon>OSLEUM clade</taxon>
        <taxon>Lecanoromycetidae</taxon>
        <taxon>Lecanorales</taxon>
        <taxon>Lecanorineae</taxon>
        <taxon>Ramalinaceae</taxon>
        <taxon>Ramalina</taxon>
    </lineage>
</organism>
<reference evidence="3" key="1">
    <citation type="journal article" date="2023" name="Genome Biol. Evol.">
        <title>First Whole Genome Sequence and Flow Cytometry Genome Size Data for the Lichen-Forming Fungus Ramalina farinacea (Ascomycota).</title>
        <authorList>
            <person name="Llewellyn T."/>
            <person name="Mian S."/>
            <person name="Hill R."/>
            <person name="Leitch I.J."/>
            <person name="Gaya E."/>
        </authorList>
    </citation>
    <scope>NUCLEOTIDE SEQUENCE</scope>
    <source>
        <strain evidence="3">LIQ254RAFAR</strain>
    </source>
</reference>
<dbReference type="Proteomes" id="UP001161017">
    <property type="component" value="Unassembled WGS sequence"/>
</dbReference>
<accession>A0AA43QTV3</accession>
<dbReference type="SUPFAM" id="SSF53383">
    <property type="entry name" value="PLP-dependent transferases"/>
    <property type="match status" value="1"/>
</dbReference>
<dbReference type="PANTHER" id="PTHR43795:SF39">
    <property type="entry name" value="AMINOTRANSFERASE CLASS I_CLASSII DOMAIN-CONTAINING PROTEIN"/>
    <property type="match status" value="1"/>
</dbReference>